<evidence type="ECO:0000256" key="3">
    <source>
        <dbReference type="ARBA" id="ARBA00022908"/>
    </source>
</evidence>
<feature type="domain" description="Tyr recombinase" evidence="7">
    <location>
        <begin position="166"/>
        <end position="349"/>
    </location>
</feature>
<accession>A0A0X1U7M0</accession>
<comment type="function">
    <text evidence="1">Site-specific tyrosine recombinase, which acts by catalyzing the cutting and rejoining of the recombining DNA molecules.</text>
</comment>
<gene>
    <name evidence="9" type="ORF">CPRO_13440</name>
    <name evidence="10" type="ORF">SAMN02745151_01156</name>
</gene>
<evidence type="ECO:0000256" key="4">
    <source>
        <dbReference type="ARBA" id="ARBA00023125"/>
    </source>
</evidence>
<protein>
    <submittedName>
        <fullName evidence="9">Prophage phiRv2 integrase</fullName>
    </submittedName>
    <submittedName>
        <fullName evidence="10">Site-specific recombinase XerD</fullName>
    </submittedName>
</protein>
<dbReference type="InterPro" id="IPR002104">
    <property type="entry name" value="Integrase_catalytic"/>
</dbReference>
<dbReference type="GO" id="GO:0006310">
    <property type="term" value="P:DNA recombination"/>
    <property type="evidence" value="ECO:0007669"/>
    <property type="project" value="UniProtKB-KW"/>
</dbReference>
<dbReference type="OrthoDB" id="9803188at2"/>
<comment type="similarity">
    <text evidence="2">Belongs to the 'phage' integrase family.</text>
</comment>
<reference evidence="11" key="2">
    <citation type="submission" date="2016-01" db="EMBL/GenBank/DDBJ databases">
        <authorList>
            <person name="Poehlein A."/>
            <person name="Schlien K."/>
            <person name="Gottschalk G."/>
            <person name="Buckel W."/>
            <person name="Daniel R."/>
        </authorList>
    </citation>
    <scope>NUCLEOTIDE SEQUENCE [LARGE SCALE GENOMIC DNA]</scope>
    <source>
        <strain evidence="11">X2</strain>
    </source>
</reference>
<keyword evidence="5" id="KW-0233">DNA recombination</keyword>
<dbReference type="SUPFAM" id="SSF56349">
    <property type="entry name" value="DNA breaking-rejoining enzymes"/>
    <property type="match status" value="1"/>
</dbReference>
<evidence type="ECO:0000256" key="6">
    <source>
        <dbReference type="PROSITE-ProRule" id="PRU01248"/>
    </source>
</evidence>
<organism evidence="10 12">
    <name type="scientific">Anaerotignum propionicum DSM 1682</name>
    <dbReference type="NCBI Taxonomy" id="991789"/>
    <lineage>
        <taxon>Bacteria</taxon>
        <taxon>Bacillati</taxon>
        <taxon>Bacillota</taxon>
        <taxon>Clostridia</taxon>
        <taxon>Lachnospirales</taxon>
        <taxon>Anaerotignaceae</taxon>
        <taxon>Anaerotignum</taxon>
    </lineage>
</organism>
<evidence type="ECO:0000313" key="9">
    <source>
        <dbReference type="EMBL" id="AMJ40937.1"/>
    </source>
</evidence>
<dbReference type="Pfam" id="PF14657">
    <property type="entry name" value="Arm-DNA-bind_4"/>
    <property type="match status" value="1"/>
</dbReference>
<dbReference type="PANTHER" id="PTHR30349:SF64">
    <property type="entry name" value="PROPHAGE INTEGRASE INTD-RELATED"/>
    <property type="match status" value="1"/>
</dbReference>
<evidence type="ECO:0000256" key="5">
    <source>
        <dbReference type="ARBA" id="ARBA00023172"/>
    </source>
</evidence>
<evidence type="ECO:0000313" key="10">
    <source>
        <dbReference type="EMBL" id="SHE59281.1"/>
    </source>
</evidence>
<dbReference type="EMBL" id="FQUA01000004">
    <property type="protein sequence ID" value="SHE59281.1"/>
    <property type="molecule type" value="Genomic_DNA"/>
</dbReference>
<reference evidence="12" key="4">
    <citation type="submission" date="2016-11" db="EMBL/GenBank/DDBJ databases">
        <authorList>
            <person name="Jaros S."/>
            <person name="Januszkiewicz K."/>
            <person name="Wedrychowicz H."/>
        </authorList>
    </citation>
    <scope>NUCLEOTIDE SEQUENCE [LARGE SCALE GENOMIC DNA]</scope>
    <source>
        <strain evidence="12">DSM 1682</strain>
    </source>
</reference>
<evidence type="ECO:0000313" key="12">
    <source>
        <dbReference type="Proteomes" id="UP000184204"/>
    </source>
</evidence>
<proteinExistence type="inferred from homology"/>
<keyword evidence="4 6" id="KW-0238">DNA-binding</keyword>
<reference evidence="9 11" key="1">
    <citation type="journal article" date="2016" name="Genome Announc.">
        <title>Complete Genome Sequence of the Amino Acid-Fermenting Clostridium propionicum X2 (DSM 1682).</title>
        <authorList>
            <person name="Poehlein A."/>
            <person name="Schlien K."/>
            <person name="Chowdhury N.P."/>
            <person name="Gottschalk G."/>
            <person name="Buckel W."/>
            <person name="Daniel R."/>
        </authorList>
    </citation>
    <scope>NUCLEOTIDE SEQUENCE [LARGE SCALE GENOMIC DNA]</scope>
    <source>
        <strain evidence="9 11">X2</strain>
    </source>
</reference>
<dbReference type="KEGG" id="cpro:CPRO_13440"/>
<dbReference type="InterPro" id="IPR013762">
    <property type="entry name" value="Integrase-like_cat_sf"/>
</dbReference>
<dbReference type="InterPro" id="IPR044068">
    <property type="entry name" value="CB"/>
</dbReference>
<dbReference type="InterPro" id="IPR011010">
    <property type="entry name" value="DNA_brk_join_enz"/>
</dbReference>
<dbReference type="Pfam" id="PF00589">
    <property type="entry name" value="Phage_integrase"/>
    <property type="match status" value="1"/>
</dbReference>
<dbReference type="RefSeq" id="WP_066049342.1">
    <property type="nucleotide sequence ID" value="NZ_CP014223.1"/>
</dbReference>
<evidence type="ECO:0000256" key="1">
    <source>
        <dbReference type="ARBA" id="ARBA00003283"/>
    </source>
</evidence>
<dbReference type="InterPro" id="IPR010998">
    <property type="entry name" value="Integrase_recombinase_N"/>
</dbReference>
<feature type="domain" description="Core-binding (CB)" evidence="8">
    <location>
        <begin position="49"/>
        <end position="144"/>
    </location>
</feature>
<dbReference type="PROSITE" id="PS51900">
    <property type="entry name" value="CB"/>
    <property type="match status" value="1"/>
</dbReference>
<dbReference type="EMBL" id="CP014223">
    <property type="protein sequence ID" value="AMJ40937.1"/>
    <property type="molecule type" value="Genomic_DNA"/>
</dbReference>
<evidence type="ECO:0000256" key="2">
    <source>
        <dbReference type="ARBA" id="ARBA00008857"/>
    </source>
</evidence>
<dbReference type="InterPro" id="IPR028259">
    <property type="entry name" value="AP2-like_int_N"/>
</dbReference>
<name>A0A0X1U7M0_ANAPI</name>
<dbReference type="Proteomes" id="UP000184204">
    <property type="component" value="Unassembled WGS sequence"/>
</dbReference>
<dbReference type="InterPro" id="IPR050090">
    <property type="entry name" value="Tyrosine_recombinase_XerCD"/>
</dbReference>
<sequence length="361" mass="42846">MPAYKDERYNTWFTAFYYTDWQGKRIKKMKRGFTTKKEALEWERVFLQQQTQDLDMPFSSFYELYKNDMKARLKLNTWLTKEHIIEKKILPYFNDKKMNEIKATDVMAWQNAMMNYRDDKGKGYSMTYRKTLHNQLSALFNHAVKFYELKSNPAAKVGNMGSEKTKEIEFWTQEEYEIFIDAMRDKPMSYYAFSLMYWTGLRIGELLALTPKDFDFEKGTVSINKSYQRLQGKDIITEPKTPKSNRIIKITDTLCEEIQEYIRHQYKLKPKDRLFPTNKSYLTNEMIRGCRETGVKKITLHSIRHSHVSLLINLGFSAVAIADRVGHESIDITYRYAHLFPSKQIEMVDKLEELQNVGKKS</sequence>
<dbReference type="GO" id="GO:0003677">
    <property type="term" value="F:DNA binding"/>
    <property type="evidence" value="ECO:0007669"/>
    <property type="project" value="UniProtKB-UniRule"/>
</dbReference>
<keyword evidence="3" id="KW-0229">DNA integration</keyword>
<dbReference type="Gene3D" id="1.10.150.130">
    <property type="match status" value="1"/>
</dbReference>
<dbReference type="AlphaFoldDB" id="A0A0X1U7M0"/>
<dbReference type="GO" id="GO:0015074">
    <property type="term" value="P:DNA integration"/>
    <property type="evidence" value="ECO:0007669"/>
    <property type="project" value="UniProtKB-KW"/>
</dbReference>
<evidence type="ECO:0000259" key="7">
    <source>
        <dbReference type="PROSITE" id="PS51898"/>
    </source>
</evidence>
<reference evidence="10" key="3">
    <citation type="submission" date="2016-11" db="EMBL/GenBank/DDBJ databases">
        <authorList>
            <person name="Varghese N."/>
            <person name="Submissions S."/>
        </authorList>
    </citation>
    <scope>NUCLEOTIDE SEQUENCE</scope>
    <source>
        <strain evidence="10">DSM 1682</strain>
    </source>
</reference>
<evidence type="ECO:0000313" key="11">
    <source>
        <dbReference type="Proteomes" id="UP000068026"/>
    </source>
</evidence>
<keyword evidence="11" id="KW-1185">Reference proteome</keyword>
<dbReference type="PROSITE" id="PS51898">
    <property type="entry name" value="TYR_RECOMBINASE"/>
    <property type="match status" value="1"/>
</dbReference>
<dbReference type="Gene3D" id="1.10.443.10">
    <property type="entry name" value="Intergrase catalytic core"/>
    <property type="match status" value="1"/>
</dbReference>
<dbReference type="InterPro" id="IPR004107">
    <property type="entry name" value="Integrase_SAM-like_N"/>
</dbReference>
<dbReference type="Pfam" id="PF14659">
    <property type="entry name" value="Phage_int_SAM_3"/>
    <property type="match status" value="1"/>
</dbReference>
<evidence type="ECO:0000259" key="8">
    <source>
        <dbReference type="PROSITE" id="PS51900"/>
    </source>
</evidence>
<dbReference type="CDD" id="cd01189">
    <property type="entry name" value="INT_ICEBs1_C_like"/>
    <property type="match status" value="1"/>
</dbReference>
<dbReference type="Proteomes" id="UP000068026">
    <property type="component" value="Chromosome"/>
</dbReference>
<dbReference type="PANTHER" id="PTHR30349">
    <property type="entry name" value="PHAGE INTEGRASE-RELATED"/>
    <property type="match status" value="1"/>
</dbReference>